<keyword evidence="4" id="KW-0474">Menaquinone biosynthesis</keyword>
<comment type="cofactor">
    <cofactor evidence="4">
        <name>a divalent metal cation</name>
        <dbReference type="ChEBI" id="CHEBI:60240"/>
    </cofactor>
</comment>
<protein>
    <recommendedName>
        <fullName evidence="4 5">o-succinylbenzoate synthase</fullName>
        <shortName evidence="4">OSB synthase</shortName>
        <shortName evidence="4">OSBS</shortName>
        <ecNumber evidence="4 5">4.2.1.113</ecNumber>
    </recommendedName>
    <alternativeName>
        <fullName evidence="4">4-(2'-carboxyphenyl)-4-oxybutyric acid synthase</fullName>
    </alternativeName>
    <alternativeName>
        <fullName evidence="4">o-succinylbenzoic acid synthase</fullName>
    </alternativeName>
</protein>
<evidence type="ECO:0000256" key="1">
    <source>
        <dbReference type="ARBA" id="ARBA00022723"/>
    </source>
</evidence>
<evidence type="ECO:0000256" key="5">
    <source>
        <dbReference type="NCBIfam" id="TIGR01927"/>
    </source>
</evidence>
<comment type="similarity">
    <text evidence="4">Belongs to the mandelate racemase/muconate lactonizing enzyme family. MenC type 1 subfamily.</text>
</comment>
<dbReference type="PANTHER" id="PTHR48073">
    <property type="entry name" value="O-SUCCINYLBENZOATE SYNTHASE-RELATED"/>
    <property type="match status" value="1"/>
</dbReference>
<comment type="caution">
    <text evidence="7">The sequence shown here is derived from an EMBL/GenBank/DDBJ whole genome shotgun (WGS) entry which is preliminary data.</text>
</comment>
<dbReference type="PANTHER" id="PTHR48073:SF2">
    <property type="entry name" value="O-SUCCINYLBENZOATE SYNTHASE"/>
    <property type="match status" value="1"/>
</dbReference>
<keyword evidence="8" id="KW-1185">Reference proteome</keyword>
<dbReference type="Pfam" id="PF21508">
    <property type="entry name" value="MenC_N"/>
    <property type="match status" value="1"/>
</dbReference>
<dbReference type="InterPro" id="IPR041338">
    <property type="entry name" value="OSBS_N"/>
</dbReference>
<dbReference type="InterPro" id="IPR029065">
    <property type="entry name" value="Enolase_C-like"/>
</dbReference>
<organism evidence="7 8">
    <name type="scientific">Vibrio hippocampi</name>
    <dbReference type="NCBI Taxonomy" id="654686"/>
    <lineage>
        <taxon>Bacteria</taxon>
        <taxon>Pseudomonadati</taxon>
        <taxon>Pseudomonadota</taxon>
        <taxon>Gammaproteobacteria</taxon>
        <taxon>Vibrionales</taxon>
        <taxon>Vibrionaceae</taxon>
        <taxon>Vibrio</taxon>
    </lineage>
</organism>
<dbReference type="Proteomes" id="UP000838160">
    <property type="component" value="Unassembled WGS sequence"/>
</dbReference>
<dbReference type="InterPro" id="IPR010196">
    <property type="entry name" value="OSB_synthase_MenC1"/>
</dbReference>
<dbReference type="RefSeq" id="WP_237484846.1">
    <property type="nucleotide sequence ID" value="NZ_CAKLCM010000002.1"/>
</dbReference>
<comment type="pathway">
    <text evidence="4">Quinol/quinone metabolism; 1,4-dihydroxy-2-naphthoate biosynthesis; 1,4-dihydroxy-2-naphthoate from chorismate: step 4/7.</text>
</comment>
<dbReference type="InterPro" id="IPR013342">
    <property type="entry name" value="Mandelate_racemase_C"/>
</dbReference>
<dbReference type="EMBL" id="CAKLCM010000002">
    <property type="protein sequence ID" value="CAH0526584.1"/>
    <property type="molecule type" value="Genomic_DNA"/>
</dbReference>
<dbReference type="CDD" id="cd03320">
    <property type="entry name" value="OSBS"/>
    <property type="match status" value="1"/>
</dbReference>
<comment type="function">
    <text evidence="4">Converts 2-succinyl-6-hydroxy-2,4-cyclohexadiene-1-carboxylate (SHCHC) to 2-succinylbenzoate (OSB).</text>
</comment>
<feature type="binding site" evidence="4">
    <location>
        <position position="163"/>
    </location>
    <ligand>
        <name>Mg(2+)</name>
        <dbReference type="ChEBI" id="CHEBI:18420"/>
    </ligand>
</feature>
<reference evidence="7" key="1">
    <citation type="submission" date="2021-12" db="EMBL/GenBank/DDBJ databases">
        <authorList>
            <person name="Rodrigo-Torres L."/>
            <person name="Arahal R. D."/>
            <person name="Lucena T."/>
        </authorList>
    </citation>
    <scope>NUCLEOTIDE SEQUENCE</scope>
    <source>
        <strain evidence="7">CECT 8226</strain>
    </source>
</reference>
<feature type="binding site" evidence="4">
    <location>
        <position position="192"/>
    </location>
    <ligand>
        <name>Mg(2+)</name>
        <dbReference type="ChEBI" id="CHEBI:18420"/>
    </ligand>
</feature>
<feature type="active site" description="Proton acceptor" evidence="4">
    <location>
        <position position="241"/>
    </location>
</feature>
<dbReference type="SUPFAM" id="SSF51604">
    <property type="entry name" value="Enolase C-terminal domain-like"/>
    <property type="match status" value="1"/>
</dbReference>
<dbReference type="SUPFAM" id="SSF54826">
    <property type="entry name" value="Enolase N-terminal domain-like"/>
    <property type="match status" value="1"/>
</dbReference>
<sequence length="329" mass="36454">MRQATLYRYRLPMDSGVILREQKLTTRHGWIVELQQDGQTALGEIAPLPGFSHETVEQAGIEAQAQLELWSHGRDLDLQQCYPSVAFGLSAALMELDGRLPTEGNYRAAPLCTGDPDEVLPALSRMPGKKVAKIKVGLHEAIRDGMLVSLFLESIPDLELRLDANRAWDLAKAKEFAKYVAPSLRQRISFIEEPCASPGHSVTFAIDTGIAIAWDETLQANIDSPEFSVKQLTGVKALIIKPTLIGSLERCMQIIKDAQQQAIHVVISSSLESSIGLSQLARFSQWQVPDEVPGLDTLQLFSEQLEVAWPGSKLPLQLLKDQEVYWCSK</sequence>
<keyword evidence="3 4" id="KW-0456">Lyase</keyword>
<accession>A0ABM8ZIE4</accession>
<dbReference type="NCBIfam" id="TIGR01927">
    <property type="entry name" value="menC_gam_Gplu"/>
    <property type="match status" value="1"/>
</dbReference>
<evidence type="ECO:0000259" key="6">
    <source>
        <dbReference type="SMART" id="SM00922"/>
    </source>
</evidence>
<evidence type="ECO:0000256" key="2">
    <source>
        <dbReference type="ARBA" id="ARBA00022842"/>
    </source>
</evidence>
<gene>
    <name evidence="4 7" type="primary">menC</name>
    <name evidence="7" type="ORF">VHP8226_01938</name>
</gene>
<dbReference type="SMART" id="SM00922">
    <property type="entry name" value="MR_MLE"/>
    <property type="match status" value="1"/>
</dbReference>
<evidence type="ECO:0000313" key="8">
    <source>
        <dbReference type="Proteomes" id="UP000838160"/>
    </source>
</evidence>
<feature type="active site" description="Proton donor" evidence="4">
    <location>
        <position position="135"/>
    </location>
</feature>
<dbReference type="InterPro" id="IPR029017">
    <property type="entry name" value="Enolase-like_N"/>
</dbReference>
<dbReference type="HAMAP" id="MF_00470">
    <property type="entry name" value="MenC_1"/>
    <property type="match status" value="1"/>
</dbReference>
<dbReference type="NCBIfam" id="NF003473">
    <property type="entry name" value="PRK05105.1"/>
    <property type="match status" value="1"/>
</dbReference>
<comment type="catalytic activity">
    <reaction evidence="4">
        <text>(1R,6R)-6-hydroxy-2-succinyl-cyclohexa-2,4-diene-1-carboxylate = 2-succinylbenzoate + H2O</text>
        <dbReference type="Rhea" id="RHEA:10196"/>
        <dbReference type="ChEBI" id="CHEBI:15377"/>
        <dbReference type="ChEBI" id="CHEBI:18325"/>
        <dbReference type="ChEBI" id="CHEBI:58689"/>
        <dbReference type="EC" id="4.2.1.113"/>
    </reaction>
</comment>
<dbReference type="GO" id="GO:0043748">
    <property type="term" value="F:O-succinylbenzoate synthase activity"/>
    <property type="evidence" value="ECO:0007669"/>
    <property type="project" value="UniProtKB-EC"/>
</dbReference>
<evidence type="ECO:0000313" key="7">
    <source>
        <dbReference type="EMBL" id="CAH0526584.1"/>
    </source>
</evidence>
<dbReference type="SFLD" id="SFLDG00180">
    <property type="entry name" value="muconate_cycloisomerase"/>
    <property type="match status" value="1"/>
</dbReference>
<dbReference type="EC" id="4.2.1.113" evidence="4 5"/>
<name>A0ABM8ZIE4_9VIBR</name>
<dbReference type="SFLD" id="SFLDF00009">
    <property type="entry name" value="o-succinylbenzoate_synthase"/>
    <property type="match status" value="1"/>
</dbReference>
<comment type="pathway">
    <text evidence="4">Quinol/quinone metabolism; menaquinone biosynthesis.</text>
</comment>
<evidence type="ECO:0000256" key="3">
    <source>
        <dbReference type="ARBA" id="ARBA00023239"/>
    </source>
</evidence>
<dbReference type="Pfam" id="PF13378">
    <property type="entry name" value="MR_MLE_C"/>
    <property type="match status" value="1"/>
</dbReference>
<keyword evidence="2 4" id="KW-0460">Magnesium</keyword>
<feature type="binding site" evidence="4">
    <location>
        <position position="215"/>
    </location>
    <ligand>
        <name>Mg(2+)</name>
        <dbReference type="ChEBI" id="CHEBI:18420"/>
    </ligand>
</feature>
<keyword evidence="1 4" id="KW-0479">Metal-binding</keyword>
<dbReference type="SFLD" id="SFLDS00001">
    <property type="entry name" value="Enolase"/>
    <property type="match status" value="1"/>
</dbReference>
<feature type="domain" description="Mandelate racemase/muconate lactonizing enzyme C-terminal" evidence="6">
    <location>
        <begin position="116"/>
        <end position="213"/>
    </location>
</feature>
<dbReference type="InterPro" id="IPR036849">
    <property type="entry name" value="Enolase-like_C_sf"/>
</dbReference>
<evidence type="ECO:0000256" key="4">
    <source>
        <dbReference type="HAMAP-Rule" id="MF_00470"/>
    </source>
</evidence>
<proteinExistence type="inferred from homology"/>
<dbReference type="Gene3D" id="3.30.390.10">
    <property type="entry name" value="Enolase-like, N-terminal domain"/>
    <property type="match status" value="1"/>
</dbReference>
<dbReference type="Gene3D" id="3.20.20.120">
    <property type="entry name" value="Enolase-like C-terminal domain"/>
    <property type="match status" value="1"/>
</dbReference>